<organism evidence="3 4">
    <name type="scientific">Clostridium chromiireducens</name>
    <dbReference type="NCBI Taxonomy" id="225345"/>
    <lineage>
        <taxon>Bacteria</taxon>
        <taxon>Bacillati</taxon>
        <taxon>Bacillota</taxon>
        <taxon>Clostridia</taxon>
        <taxon>Eubacteriales</taxon>
        <taxon>Clostridiaceae</taxon>
        <taxon>Clostridium</taxon>
    </lineage>
</organism>
<accession>A0A964W2S2</accession>
<dbReference type="GO" id="GO:0008641">
    <property type="term" value="F:ubiquitin-like modifier activating enzyme activity"/>
    <property type="evidence" value="ECO:0007669"/>
    <property type="project" value="InterPro"/>
</dbReference>
<feature type="domain" description="THIF-type NAD/FAD binding fold" evidence="1">
    <location>
        <begin position="305"/>
        <end position="464"/>
    </location>
</feature>
<comment type="caution">
    <text evidence="3">The sequence shown here is derived from an EMBL/GenBank/DDBJ whole genome shotgun (WGS) entry which is preliminary data.</text>
</comment>
<dbReference type="Proteomes" id="UP000656077">
    <property type="component" value="Unassembled WGS sequence"/>
</dbReference>
<evidence type="ECO:0000259" key="2">
    <source>
        <dbReference type="Pfam" id="PF14461"/>
    </source>
</evidence>
<dbReference type="InterPro" id="IPR045886">
    <property type="entry name" value="ThiF/MoeB/HesA"/>
</dbReference>
<dbReference type="GO" id="GO:0061504">
    <property type="term" value="P:cyclic threonylcarbamoyladenosine biosynthetic process"/>
    <property type="evidence" value="ECO:0007669"/>
    <property type="project" value="TreeGrafter"/>
</dbReference>
<dbReference type="EMBL" id="WSRQ01000016">
    <property type="protein sequence ID" value="MVX64387.1"/>
    <property type="molecule type" value="Genomic_DNA"/>
</dbReference>
<name>A0A964W2S2_9CLOT</name>
<evidence type="ECO:0000259" key="1">
    <source>
        <dbReference type="Pfam" id="PF00899"/>
    </source>
</evidence>
<dbReference type="GO" id="GO:0061503">
    <property type="term" value="F:tRNA threonylcarbamoyladenosine dehydratase"/>
    <property type="evidence" value="ECO:0007669"/>
    <property type="project" value="TreeGrafter"/>
</dbReference>
<dbReference type="InterPro" id="IPR032701">
    <property type="entry name" value="Prok-E2_B_dom"/>
</dbReference>
<dbReference type="CDD" id="cd01483">
    <property type="entry name" value="E1_enzyme_family"/>
    <property type="match status" value="1"/>
</dbReference>
<dbReference type="InterPro" id="IPR000594">
    <property type="entry name" value="ThiF_NAD_FAD-bd"/>
</dbReference>
<dbReference type="PANTHER" id="PTHR43267">
    <property type="entry name" value="TRNA THREONYLCARBAMOYLADENOSINE DEHYDRATASE"/>
    <property type="match status" value="1"/>
</dbReference>
<gene>
    <name evidence="3" type="ORF">GKZ28_11865</name>
</gene>
<dbReference type="AlphaFoldDB" id="A0A964W2S2"/>
<evidence type="ECO:0000313" key="3">
    <source>
        <dbReference type="EMBL" id="MVX64387.1"/>
    </source>
</evidence>
<dbReference type="SUPFAM" id="SSF69572">
    <property type="entry name" value="Activating enzymes of the ubiquitin-like proteins"/>
    <property type="match status" value="1"/>
</dbReference>
<dbReference type="Pfam" id="PF00899">
    <property type="entry name" value="ThiF"/>
    <property type="match status" value="1"/>
</dbReference>
<proteinExistence type="predicted"/>
<dbReference type="PANTHER" id="PTHR43267:SF1">
    <property type="entry name" value="TRNA THREONYLCARBAMOYLADENOSINE DEHYDRATASE"/>
    <property type="match status" value="1"/>
</dbReference>
<evidence type="ECO:0000313" key="4">
    <source>
        <dbReference type="Proteomes" id="UP000656077"/>
    </source>
</evidence>
<sequence>MNEEILKVLRADSDIFDIEEILTNKKYGVSTYEYLYNLKFKIGNQFIGIVMAVPMNWNKNLVSFYVREYKRIKYIPHMHRFGELCLFDKEGVLINANLIGIIKECLERIKKILFEGINDINKVDFIKEFDSYWSILAGRNVIKSTIKLDDNIKVIKYKELQKQLKNEKEALNFVVSDNESNLRIYMNNMPIKNGIYIPIVSEEYIYPPDWREKFDINYINNIINNKNISLNDIIKLTKQCGKDLFLLINIKQPDGINSLIAILIKDFKESLICLNNNVKFINVKGTPMGVIREDRDYLTNRGGANDKICDKKVLVIGCGSIGGYLISELIKAGISNICMVDNDILSSNNIYRHLLGMEYVGDYKTTAIINYMTKNLPYVTLTSCESEIEDAINDKDINIEDYDLVISATGNHNVNRWLNHYIYSNRIDTPVIYLWNEVLGIGSHAVYINRKNKGCFECIIGEDDVGIYDKTSYCKRGQLFAKQYRGCTSTFLPYGSIHSLKTVAMGVEIVLKFFIEGITNNYVMSIKGDDTLFKKEGFEVSEKYNNQAQTVDVIYGEKFSNSRCCDCKGN</sequence>
<feature type="domain" description="Prokaryotic E2 family B" evidence="2">
    <location>
        <begin position="67"/>
        <end position="134"/>
    </location>
</feature>
<reference evidence="3" key="1">
    <citation type="submission" date="2019-12" db="EMBL/GenBank/DDBJ databases">
        <title>Microbes associate with the intestines of laboratory mice.</title>
        <authorList>
            <person name="Navarre W."/>
            <person name="Wong E."/>
        </authorList>
    </citation>
    <scope>NUCLEOTIDE SEQUENCE</scope>
    <source>
        <strain evidence="3">NM79_F5</strain>
    </source>
</reference>
<dbReference type="Pfam" id="PF14461">
    <property type="entry name" value="Prok-E2_B"/>
    <property type="match status" value="1"/>
</dbReference>
<dbReference type="RefSeq" id="WP_160359340.1">
    <property type="nucleotide sequence ID" value="NZ_WSRQ01000016.1"/>
</dbReference>
<protein>
    <submittedName>
        <fullName evidence="3">Uncharacterized protein</fullName>
    </submittedName>
</protein>
<dbReference type="InterPro" id="IPR035985">
    <property type="entry name" value="Ubiquitin-activating_enz"/>
</dbReference>
<dbReference type="Gene3D" id="3.40.50.720">
    <property type="entry name" value="NAD(P)-binding Rossmann-like Domain"/>
    <property type="match status" value="1"/>
</dbReference>